<reference evidence="1 2" key="1">
    <citation type="submission" date="2019-07" db="EMBL/GenBank/DDBJ databases">
        <title>Genomics analysis of Aphanomyces spp. identifies a new class of oomycete effector associated with host adaptation.</title>
        <authorList>
            <person name="Gaulin E."/>
        </authorList>
    </citation>
    <scope>NUCLEOTIDE SEQUENCE [LARGE SCALE GENOMIC DNA]</scope>
    <source>
        <strain evidence="1 2">ATCC 201684</strain>
    </source>
</reference>
<dbReference type="EMBL" id="VJMJ01000030">
    <property type="protein sequence ID" value="KAF0742163.1"/>
    <property type="molecule type" value="Genomic_DNA"/>
</dbReference>
<dbReference type="AlphaFoldDB" id="A0A6G0XP18"/>
<evidence type="ECO:0000313" key="1">
    <source>
        <dbReference type="EMBL" id="KAF0742163.1"/>
    </source>
</evidence>
<proteinExistence type="predicted"/>
<accession>A0A6G0XP18</accession>
<keyword evidence="2" id="KW-1185">Reference proteome</keyword>
<protein>
    <submittedName>
        <fullName evidence="1">Uncharacterized protein</fullName>
    </submittedName>
</protein>
<evidence type="ECO:0000313" key="2">
    <source>
        <dbReference type="Proteomes" id="UP000481153"/>
    </source>
</evidence>
<name>A0A6G0XP18_9STRA</name>
<sequence>MERLAARDDGESFRDVVSVLQLKLVTENSLVLLRMSAVPSKNRYSLGSISFFASSTTDKAVMTLAGPVSIEASTMESTVDYTLPEKEHTNYISLEKAAPQPKSSPPASLKYVHLPMRYGHSYGATLPSWHAAKQDRLVKRAAST</sequence>
<organism evidence="1 2">
    <name type="scientific">Aphanomyces euteiches</name>
    <dbReference type="NCBI Taxonomy" id="100861"/>
    <lineage>
        <taxon>Eukaryota</taxon>
        <taxon>Sar</taxon>
        <taxon>Stramenopiles</taxon>
        <taxon>Oomycota</taxon>
        <taxon>Saprolegniomycetes</taxon>
        <taxon>Saprolegniales</taxon>
        <taxon>Verrucalvaceae</taxon>
        <taxon>Aphanomyces</taxon>
    </lineage>
</organism>
<comment type="caution">
    <text evidence="1">The sequence shown here is derived from an EMBL/GenBank/DDBJ whole genome shotgun (WGS) entry which is preliminary data.</text>
</comment>
<dbReference type="Proteomes" id="UP000481153">
    <property type="component" value="Unassembled WGS sequence"/>
</dbReference>
<gene>
    <name evidence="1" type="ORF">Ae201684_002831</name>
</gene>